<feature type="domain" description="Methyltransferase type 11" evidence="1">
    <location>
        <begin position="71"/>
        <end position="164"/>
    </location>
</feature>
<organism evidence="2">
    <name type="scientific">marine metagenome</name>
    <dbReference type="NCBI Taxonomy" id="408172"/>
    <lineage>
        <taxon>unclassified sequences</taxon>
        <taxon>metagenomes</taxon>
        <taxon>ecological metagenomes</taxon>
    </lineage>
</organism>
<dbReference type="PANTHER" id="PTHR43591">
    <property type="entry name" value="METHYLTRANSFERASE"/>
    <property type="match status" value="1"/>
</dbReference>
<accession>A0A381Y5L4</accession>
<sequence>MKSKGKPVSDEASTLLKRAYALSGAEDAQQLYRDWASTYDQHLEQDLRYIAPVLIAEMLAEAVKDRTARILDVGCGTGLVGEHLAGQGFSVIDGLDFSPEMLARAERKACYRHLVEGDLNAALDIPSQTYDGAISCGTFTHGHVQANALDEIVRVLKPSSYLACTVHRDIWHSAGFDSRIASLIKDEVIVLSRQQKAPYYEGSEADGNYCLIRKL</sequence>
<reference evidence="2" key="1">
    <citation type="submission" date="2018-05" db="EMBL/GenBank/DDBJ databases">
        <authorList>
            <person name="Lanie J.A."/>
            <person name="Ng W.-L."/>
            <person name="Kazmierczak K.M."/>
            <person name="Andrzejewski T.M."/>
            <person name="Davidsen T.M."/>
            <person name="Wayne K.J."/>
            <person name="Tettelin H."/>
            <person name="Glass J.I."/>
            <person name="Rusch D."/>
            <person name="Podicherti R."/>
            <person name="Tsui H.-C.T."/>
            <person name="Winkler M.E."/>
        </authorList>
    </citation>
    <scope>NUCLEOTIDE SEQUENCE</scope>
</reference>
<dbReference type="CDD" id="cd02440">
    <property type="entry name" value="AdoMet_MTases"/>
    <property type="match status" value="1"/>
</dbReference>
<dbReference type="GO" id="GO:0008757">
    <property type="term" value="F:S-adenosylmethionine-dependent methyltransferase activity"/>
    <property type="evidence" value="ECO:0007669"/>
    <property type="project" value="InterPro"/>
</dbReference>
<dbReference type="SUPFAM" id="SSF53335">
    <property type="entry name" value="S-adenosyl-L-methionine-dependent methyltransferases"/>
    <property type="match status" value="1"/>
</dbReference>
<protein>
    <recommendedName>
        <fullName evidence="1">Methyltransferase type 11 domain-containing protein</fullName>
    </recommendedName>
</protein>
<dbReference type="EMBL" id="UINC01017435">
    <property type="protein sequence ID" value="SVA72275.1"/>
    <property type="molecule type" value="Genomic_DNA"/>
</dbReference>
<dbReference type="AlphaFoldDB" id="A0A381Y5L4"/>
<dbReference type="PANTHER" id="PTHR43591:SF110">
    <property type="entry name" value="RHODANESE DOMAIN-CONTAINING PROTEIN"/>
    <property type="match status" value="1"/>
</dbReference>
<gene>
    <name evidence="2" type="ORF">METZ01_LOCUS125129</name>
</gene>
<evidence type="ECO:0000313" key="2">
    <source>
        <dbReference type="EMBL" id="SVA72275.1"/>
    </source>
</evidence>
<evidence type="ECO:0000259" key="1">
    <source>
        <dbReference type="Pfam" id="PF08241"/>
    </source>
</evidence>
<dbReference type="InterPro" id="IPR029063">
    <property type="entry name" value="SAM-dependent_MTases_sf"/>
</dbReference>
<dbReference type="Pfam" id="PF08241">
    <property type="entry name" value="Methyltransf_11"/>
    <property type="match status" value="1"/>
</dbReference>
<proteinExistence type="predicted"/>
<dbReference type="InterPro" id="IPR013216">
    <property type="entry name" value="Methyltransf_11"/>
</dbReference>
<name>A0A381Y5L4_9ZZZZ</name>
<dbReference type="Gene3D" id="3.40.50.150">
    <property type="entry name" value="Vaccinia Virus protein VP39"/>
    <property type="match status" value="1"/>
</dbReference>